<keyword evidence="2" id="KW-0969">Cilium</keyword>
<organism evidence="2 3">
    <name type="scientific">Sedimentitalea todarodis</name>
    <dbReference type="NCBI Taxonomy" id="1631240"/>
    <lineage>
        <taxon>Bacteria</taxon>
        <taxon>Pseudomonadati</taxon>
        <taxon>Pseudomonadota</taxon>
        <taxon>Alphaproteobacteria</taxon>
        <taxon>Rhodobacterales</taxon>
        <taxon>Paracoccaceae</taxon>
        <taxon>Sedimentitalea</taxon>
    </lineage>
</organism>
<evidence type="ECO:0000256" key="1">
    <source>
        <dbReference type="SAM" id="MobiDB-lite"/>
    </source>
</evidence>
<dbReference type="Gene3D" id="1.20.58.300">
    <property type="entry name" value="FlgN-like"/>
    <property type="match status" value="1"/>
</dbReference>
<name>A0ABU3VAL6_9RHOB</name>
<comment type="caution">
    <text evidence="2">The sequence shown here is derived from an EMBL/GenBank/DDBJ whole genome shotgun (WGS) entry which is preliminary data.</text>
</comment>
<dbReference type="Proteomes" id="UP001255416">
    <property type="component" value="Unassembled WGS sequence"/>
</dbReference>
<reference evidence="3" key="1">
    <citation type="submission" date="2023-05" db="EMBL/GenBank/DDBJ databases">
        <title>Sedimentitalea sp. nov. JM2-8.</title>
        <authorList>
            <person name="Huang J."/>
        </authorList>
    </citation>
    <scope>NUCLEOTIDE SEQUENCE [LARGE SCALE GENOMIC DNA]</scope>
    <source>
        <strain evidence="3">KHS03</strain>
    </source>
</reference>
<keyword evidence="3" id="KW-1185">Reference proteome</keyword>
<proteinExistence type="predicted"/>
<feature type="region of interest" description="Disordered" evidence="1">
    <location>
        <begin position="97"/>
        <end position="119"/>
    </location>
</feature>
<gene>
    <name evidence="2" type="ORF">QO231_04345</name>
</gene>
<evidence type="ECO:0000313" key="3">
    <source>
        <dbReference type="Proteomes" id="UP001255416"/>
    </source>
</evidence>
<dbReference type="RefSeq" id="WP_316773667.1">
    <property type="nucleotide sequence ID" value="NZ_JASMWN010000002.1"/>
</dbReference>
<accession>A0ABU3VAL6</accession>
<feature type="compositionally biased region" description="Polar residues" evidence="1">
    <location>
        <begin position="104"/>
        <end position="119"/>
    </location>
</feature>
<protein>
    <submittedName>
        <fullName evidence="2">Flagellar biosynthesis protein FlgN</fullName>
    </submittedName>
</protein>
<keyword evidence="2" id="KW-0282">Flagellum</keyword>
<sequence length="119" mass="13387">MTDETHQDLIDALDDLLGREREALLGGKLEQIAKLMSAKEDLVDRFNALPPEDRPTLESVHQKVTRNQALLNSALDGIRAVANRMADLRRVRSGLETYDRRGNKQTFGTQTSTNVEKRA</sequence>
<dbReference type="EMBL" id="JASMWN010000002">
    <property type="protein sequence ID" value="MDU9003085.1"/>
    <property type="molecule type" value="Genomic_DNA"/>
</dbReference>
<evidence type="ECO:0000313" key="2">
    <source>
        <dbReference type="EMBL" id="MDU9003085.1"/>
    </source>
</evidence>
<keyword evidence="2" id="KW-0966">Cell projection</keyword>